<proteinExistence type="predicted"/>
<dbReference type="Proteomes" id="UP000826195">
    <property type="component" value="Unassembled WGS sequence"/>
</dbReference>
<comment type="caution">
    <text evidence="1">The sequence shown here is derived from an EMBL/GenBank/DDBJ whole genome shotgun (WGS) entry which is preliminary data.</text>
</comment>
<name>A0AAV7J446_COTGL</name>
<organism evidence="1 2">
    <name type="scientific">Cotesia glomerata</name>
    <name type="common">Lepidopteran parasitic wasp</name>
    <name type="synonym">Apanteles glomeratus</name>
    <dbReference type="NCBI Taxonomy" id="32391"/>
    <lineage>
        <taxon>Eukaryota</taxon>
        <taxon>Metazoa</taxon>
        <taxon>Ecdysozoa</taxon>
        <taxon>Arthropoda</taxon>
        <taxon>Hexapoda</taxon>
        <taxon>Insecta</taxon>
        <taxon>Pterygota</taxon>
        <taxon>Neoptera</taxon>
        <taxon>Endopterygota</taxon>
        <taxon>Hymenoptera</taxon>
        <taxon>Apocrita</taxon>
        <taxon>Ichneumonoidea</taxon>
        <taxon>Braconidae</taxon>
        <taxon>Microgastrinae</taxon>
        <taxon>Cotesia</taxon>
    </lineage>
</organism>
<evidence type="ECO:0000313" key="2">
    <source>
        <dbReference type="Proteomes" id="UP000826195"/>
    </source>
</evidence>
<sequence length="209" mass="23887">MVVIMGALEGAEVWKGVRIVCYMLDVGELQAEMAGALTDRRYQIGDVGCRWWPWWAYGVACTTPVMMRAPVCHVCARALIRFFWDGFAIILGKIVYRRSQMHKMQEREEDRFLYRSDLVVFVFTNLGAPRCQTIDFGDFKTPRFLEVDCRLSDAIHRSGIKMPTEEVEVRWHHPIPVEDGDGDGLTNSISISVKFSLWSCLCACGRRGI</sequence>
<dbReference type="EMBL" id="JAHXZJ010000002">
    <property type="protein sequence ID" value="KAH0564010.1"/>
    <property type="molecule type" value="Genomic_DNA"/>
</dbReference>
<protein>
    <submittedName>
        <fullName evidence="1">Uncharacterized protein</fullName>
    </submittedName>
</protein>
<gene>
    <name evidence="1" type="ORF">KQX54_008651</name>
</gene>
<reference evidence="1 2" key="1">
    <citation type="journal article" date="2021" name="J. Hered.">
        <title>A chromosome-level genome assembly of the parasitoid wasp, Cotesia glomerata (Hymenoptera: Braconidae).</title>
        <authorList>
            <person name="Pinto B.J."/>
            <person name="Weis J.J."/>
            <person name="Gamble T."/>
            <person name="Ode P.J."/>
            <person name="Paul R."/>
            <person name="Zaspel J.M."/>
        </authorList>
    </citation>
    <scope>NUCLEOTIDE SEQUENCE [LARGE SCALE GENOMIC DNA]</scope>
    <source>
        <strain evidence="1">CgM1</strain>
    </source>
</reference>
<accession>A0AAV7J446</accession>
<keyword evidence="2" id="KW-1185">Reference proteome</keyword>
<dbReference type="AlphaFoldDB" id="A0AAV7J446"/>
<evidence type="ECO:0000313" key="1">
    <source>
        <dbReference type="EMBL" id="KAH0564010.1"/>
    </source>
</evidence>